<evidence type="ECO:0000256" key="6">
    <source>
        <dbReference type="ARBA" id="ARBA00048791"/>
    </source>
</evidence>
<comment type="similarity">
    <text evidence="2">Belongs to the DeoC/FbaB aldolase family. DeoC type 2 subfamily.</text>
</comment>
<dbReference type="SMART" id="SM01133">
    <property type="entry name" value="DeoC"/>
    <property type="match status" value="1"/>
</dbReference>
<keyword evidence="9" id="KW-1185">Reference proteome</keyword>
<dbReference type="EC" id="4.1.2.4" evidence="3 7"/>
<dbReference type="CDD" id="cd00959">
    <property type="entry name" value="DeoC"/>
    <property type="match status" value="1"/>
</dbReference>
<keyword evidence="5" id="KW-0704">Schiff base</keyword>
<dbReference type="Gene3D" id="3.20.20.70">
    <property type="entry name" value="Aldolase class I"/>
    <property type="match status" value="1"/>
</dbReference>
<dbReference type="NCBIfam" id="TIGR00126">
    <property type="entry name" value="deoC"/>
    <property type="match status" value="1"/>
</dbReference>
<dbReference type="PANTHER" id="PTHR10889">
    <property type="entry name" value="DEOXYRIBOSE-PHOSPHATE ALDOLASE"/>
    <property type="match status" value="1"/>
</dbReference>
<dbReference type="GO" id="GO:0009264">
    <property type="term" value="P:deoxyribonucleotide catabolic process"/>
    <property type="evidence" value="ECO:0007669"/>
    <property type="project" value="UniProtKB-UniRule"/>
</dbReference>
<proteinExistence type="inferred from homology"/>
<dbReference type="GO" id="GO:0004139">
    <property type="term" value="F:deoxyribose-phosphate aldolase activity"/>
    <property type="evidence" value="ECO:0007669"/>
    <property type="project" value="UniProtKB-UniRule"/>
</dbReference>
<dbReference type="InterPro" id="IPR013785">
    <property type="entry name" value="Aldolase_TIM"/>
</dbReference>
<dbReference type="EMBL" id="CP039690">
    <property type="protein sequence ID" value="QCI64767.1"/>
    <property type="molecule type" value="Genomic_DNA"/>
</dbReference>
<dbReference type="PIRSF" id="PIRSF001357">
    <property type="entry name" value="DeoC"/>
    <property type="match status" value="1"/>
</dbReference>
<evidence type="ECO:0000256" key="7">
    <source>
        <dbReference type="NCBIfam" id="TIGR00126"/>
    </source>
</evidence>
<organism evidence="8 9">
    <name type="scientific">Phreatobacter stygius</name>
    <dbReference type="NCBI Taxonomy" id="1940610"/>
    <lineage>
        <taxon>Bacteria</taxon>
        <taxon>Pseudomonadati</taxon>
        <taxon>Pseudomonadota</taxon>
        <taxon>Alphaproteobacteria</taxon>
        <taxon>Hyphomicrobiales</taxon>
        <taxon>Phreatobacteraceae</taxon>
        <taxon>Phreatobacter</taxon>
    </lineage>
</organism>
<dbReference type="OrthoDB" id="6579831at2"/>
<evidence type="ECO:0000256" key="4">
    <source>
        <dbReference type="ARBA" id="ARBA00023239"/>
    </source>
</evidence>
<evidence type="ECO:0000313" key="9">
    <source>
        <dbReference type="Proteomes" id="UP000298781"/>
    </source>
</evidence>
<dbReference type="SUPFAM" id="SSF51569">
    <property type="entry name" value="Aldolase"/>
    <property type="match status" value="1"/>
</dbReference>
<reference evidence="8 9" key="1">
    <citation type="submission" date="2019-04" db="EMBL/GenBank/DDBJ databases">
        <title>Phreatobacter aquaticus sp. nov.</title>
        <authorList>
            <person name="Choi A."/>
        </authorList>
    </citation>
    <scope>NUCLEOTIDE SEQUENCE [LARGE SCALE GENOMIC DNA]</scope>
    <source>
        <strain evidence="8 9">KCTC 52518</strain>
    </source>
</reference>
<evidence type="ECO:0000256" key="5">
    <source>
        <dbReference type="ARBA" id="ARBA00023270"/>
    </source>
</evidence>
<evidence type="ECO:0000256" key="2">
    <source>
        <dbReference type="ARBA" id="ARBA00009473"/>
    </source>
</evidence>
<evidence type="ECO:0000256" key="1">
    <source>
        <dbReference type="ARBA" id="ARBA00004816"/>
    </source>
</evidence>
<evidence type="ECO:0000256" key="3">
    <source>
        <dbReference type="ARBA" id="ARBA00012515"/>
    </source>
</evidence>
<dbReference type="AlphaFoldDB" id="A0A4D7B9I4"/>
<dbReference type="Proteomes" id="UP000298781">
    <property type="component" value="Chromosome"/>
</dbReference>
<dbReference type="PANTHER" id="PTHR10889:SF3">
    <property type="entry name" value="DEOXYRIBOSE-PHOSPHATE ALDOLASE"/>
    <property type="match status" value="1"/>
</dbReference>
<accession>A0A4D7B9I4</accession>
<sequence length="255" mass="26393">MTRSISAPFAARAVALLDLTDLSNGLDEAGVETLCSRAVTRLGPVAAVCTWAGFVPQAKRLLKDTGVKVATVVNFPAGGTDVTQVADETRYALLDGADEIDLVLPWRALVKGDRETVGALIGAVRSAVPSTRLLKVILETGELTSPHLIREAARIAITTGADFIKTSTGKTTVSATPEAVQIMLEEIRAAPRSVGLKPSGGIRTVADAAAYLALADGIMGPAWASPRTFRFGASGLLDALLADQAAAPTATGTPY</sequence>
<name>A0A4D7B9I4_9HYPH</name>
<comment type="pathway">
    <text evidence="1">Carbohydrate degradation; 2-deoxy-D-ribose 1-phosphate degradation; D-glyceraldehyde 3-phosphate and acetaldehyde from 2-deoxy-alpha-D-ribose 1-phosphate: step 2/2.</text>
</comment>
<gene>
    <name evidence="8" type="primary">deoC</name>
    <name evidence="8" type="ORF">E8M01_11360</name>
</gene>
<evidence type="ECO:0000313" key="8">
    <source>
        <dbReference type="EMBL" id="QCI64767.1"/>
    </source>
</evidence>
<dbReference type="InterPro" id="IPR002915">
    <property type="entry name" value="DeoC/FbaB/LacD_aldolase"/>
</dbReference>
<keyword evidence="4 8" id="KW-0456">Lyase</keyword>
<protein>
    <recommendedName>
        <fullName evidence="3 7">Deoxyribose-phosphate aldolase</fullName>
        <ecNumber evidence="3 7">4.1.2.4</ecNumber>
    </recommendedName>
</protein>
<dbReference type="Pfam" id="PF01791">
    <property type="entry name" value="DeoC"/>
    <property type="match status" value="1"/>
</dbReference>
<dbReference type="GO" id="GO:0016052">
    <property type="term" value="P:carbohydrate catabolic process"/>
    <property type="evidence" value="ECO:0007669"/>
    <property type="project" value="TreeGrafter"/>
</dbReference>
<dbReference type="InterPro" id="IPR011343">
    <property type="entry name" value="DeoC"/>
</dbReference>
<dbReference type="GO" id="GO:0005737">
    <property type="term" value="C:cytoplasm"/>
    <property type="evidence" value="ECO:0007669"/>
    <property type="project" value="InterPro"/>
</dbReference>
<comment type="catalytic activity">
    <reaction evidence="6">
        <text>2-deoxy-D-ribose 5-phosphate = D-glyceraldehyde 3-phosphate + acetaldehyde</text>
        <dbReference type="Rhea" id="RHEA:12821"/>
        <dbReference type="ChEBI" id="CHEBI:15343"/>
        <dbReference type="ChEBI" id="CHEBI:59776"/>
        <dbReference type="ChEBI" id="CHEBI:62877"/>
        <dbReference type="EC" id="4.1.2.4"/>
    </reaction>
</comment>
<dbReference type="KEGG" id="pstg:E8M01_11360"/>
<dbReference type="RefSeq" id="WP_136960218.1">
    <property type="nucleotide sequence ID" value="NZ_CP039690.1"/>
</dbReference>